<sequence>MQGLTENEAAERLKQYGKNAVHLNEGKRLLHIVAGVVKEPMFLLLVLACALYFLLGESAEGFMMVVALCFVGAISVYQEVRTSNALAALNDLTEPQATVVRDGVRKSIVVEMIVPGDLLLLSEGEKVPADAAVLHANDLTLNEAILTGEAFPVEKNAEEKIFQGTVINSGQCTATVTATGVHTALGKIGKSIITYNETQTELQLRVNKLVKRLALFGLSAFLLIFFVNFFHNHNFVSSLLFGLTLAMSAIPEEIPVAFSSFMALGAHSMSKLGIVTRQPQTVENLGAVNVICLDKTGTITANKMSVDAVCPFTGNESNFSAADLLYYTFLASEASPFDAMEKAIEEAFEKTGDSRKRHEMVKEFALEGRPPMMTHVYAEGNGFRAAAKGAVERILDVCALTAKQRESILHQAYSLASKGHRVLGVATALHTDEAFPQTQDEFHWQFTGLLSLYDPPKTFVKDVLQKFYKAGITAKLLTGDYAQTAHAIATEIGLRNGVPSLSGDEVMQSNDEELRKLVHTTNVFTRMYPEAKLKVVNALKAEGFIVAMTGDGVNDGPALKAADIGIALGKGGTEVARQSADLILTDDDLRKIGDAVEYGRKIFSNFKKAVRYIISIHIPIILIASLPLLLGWKYPNIYTPIHVIFLELIMGPTCSVFYEREPAEAAIMLQPPRRRNEGWFARDELFISISQGLIIALGILLLYYFYSATGASITEVRTVVFITLILCNIFLTYANRSFEQTILKTIRYKNNLALPTMVLSICFLLLLLFAPFAQGFFGMTNLPPLRFFVCLFTALLCVGWFELYKANLKSFSLPAFPDHKQALD</sequence>
<evidence type="ECO:0000256" key="6">
    <source>
        <dbReference type="ARBA" id="ARBA00022989"/>
    </source>
</evidence>
<gene>
    <name evidence="10" type="ORF">FSB75_19075</name>
</gene>
<dbReference type="OrthoDB" id="9770315at2"/>
<dbReference type="InterPro" id="IPR008250">
    <property type="entry name" value="ATPase_P-typ_transduc_dom_A_sf"/>
</dbReference>
<feature type="transmembrane region" description="Helical" evidence="8">
    <location>
        <begin position="237"/>
        <end position="264"/>
    </location>
</feature>
<dbReference type="RefSeq" id="WP_146790741.1">
    <property type="nucleotide sequence ID" value="NZ_BAABIO010000003.1"/>
</dbReference>
<dbReference type="InterPro" id="IPR059000">
    <property type="entry name" value="ATPase_P-type_domA"/>
</dbReference>
<dbReference type="Gene3D" id="1.20.1110.10">
    <property type="entry name" value="Calcium-transporting ATPase, transmembrane domain"/>
    <property type="match status" value="2"/>
</dbReference>
<proteinExistence type="predicted"/>
<feature type="transmembrane region" description="Helical" evidence="8">
    <location>
        <begin position="609"/>
        <end position="631"/>
    </location>
</feature>
<keyword evidence="2 8" id="KW-0812">Transmembrane</keyword>
<keyword evidence="5" id="KW-1278">Translocase</keyword>
<dbReference type="InterPro" id="IPR023299">
    <property type="entry name" value="ATPase_P-typ_cyto_dom_N"/>
</dbReference>
<keyword evidence="11" id="KW-1185">Reference proteome</keyword>
<feature type="transmembrane region" description="Helical" evidence="8">
    <location>
        <begin position="213"/>
        <end position="231"/>
    </location>
</feature>
<evidence type="ECO:0000256" key="5">
    <source>
        <dbReference type="ARBA" id="ARBA00022967"/>
    </source>
</evidence>
<dbReference type="EMBL" id="CP042433">
    <property type="protein sequence ID" value="QEC57918.1"/>
    <property type="molecule type" value="Genomic_DNA"/>
</dbReference>
<dbReference type="InterPro" id="IPR018303">
    <property type="entry name" value="ATPase_P-typ_P_site"/>
</dbReference>
<keyword evidence="7 8" id="KW-0472">Membrane</keyword>
<dbReference type="Gene3D" id="3.40.50.1000">
    <property type="entry name" value="HAD superfamily/HAD-like"/>
    <property type="match status" value="2"/>
</dbReference>
<dbReference type="SFLD" id="SFLDF00027">
    <property type="entry name" value="p-type_atpase"/>
    <property type="match status" value="1"/>
</dbReference>
<dbReference type="PRINTS" id="PR00119">
    <property type="entry name" value="CATATPASE"/>
</dbReference>
<dbReference type="SMART" id="SM00831">
    <property type="entry name" value="Cation_ATPase_N"/>
    <property type="match status" value="1"/>
</dbReference>
<dbReference type="Pfam" id="PF00689">
    <property type="entry name" value="Cation_ATPase_C"/>
    <property type="match status" value="1"/>
</dbReference>
<dbReference type="NCBIfam" id="TIGR01494">
    <property type="entry name" value="ATPase_P-type"/>
    <property type="match status" value="2"/>
</dbReference>
<dbReference type="InterPro" id="IPR023298">
    <property type="entry name" value="ATPase_P-typ_TM_dom_sf"/>
</dbReference>
<dbReference type="PANTHER" id="PTHR42861">
    <property type="entry name" value="CALCIUM-TRANSPORTING ATPASE"/>
    <property type="match status" value="1"/>
</dbReference>
<evidence type="ECO:0000256" key="2">
    <source>
        <dbReference type="ARBA" id="ARBA00022692"/>
    </source>
</evidence>
<evidence type="ECO:0000256" key="4">
    <source>
        <dbReference type="ARBA" id="ARBA00022840"/>
    </source>
</evidence>
<keyword evidence="4" id="KW-0067">ATP-binding</keyword>
<keyword evidence="6 8" id="KW-1133">Transmembrane helix</keyword>
<name>A0A5B8UMW0_9BACT</name>
<dbReference type="GO" id="GO:0016020">
    <property type="term" value="C:membrane"/>
    <property type="evidence" value="ECO:0007669"/>
    <property type="project" value="UniProtKB-SubCell"/>
</dbReference>
<dbReference type="SFLD" id="SFLDG00002">
    <property type="entry name" value="C1.7:_P-type_atpase_like"/>
    <property type="match status" value="1"/>
</dbReference>
<dbReference type="InterPro" id="IPR023214">
    <property type="entry name" value="HAD_sf"/>
</dbReference>
<dbReference type="Proteomes" id="UP000321204">
    <property type="component" value="Chromosome"/>
</dbReference>
<reference evidence="10 11" key="1">
    <citation type="journal article" date="2015" name="Int. J. Syst. Evol. Microbiol.">
        <title>Flavisolibacter ginsenosidimutans sp. nov., with ginsenoside-converting activity isolated from soil used for cultivating ginseng.</title>
        <authorList>
            <person name="Zhao Y."/>
            <person name="Liu Q."/>
            <person name="Kang M.S."/>
            <person name="Jin F."/>
            <person name="Yu H."/>
            <person name="Im W.T."/>
        </authorList>
    </citation>
    <scope>NUCLEOTIDE SEQUENCE [LARGE SCALE GENOMIC DNA]</scope>
    <source>
        <strain evidence="10 11">Gsoil 636</strain>
    </source>
</reference>
<feature type="transmembrane region" description="Helical" evidence="8">
    <location>
        <begin position="29"/>
        <end position="55"/>
    </location>
</feature>
<feature type="transmembrane region" description="Helical" evidence="8">
    <location>
        <begin position="712"/>
        <end position="731"/>
    </location>
</feature>
<dbReference type="SUPFAM" id="SSF81660">
    <property type="entry name" value="Metal cation-transporting ATPase, ATP-binding domain N"/>
    <property type="match status" value="1"/>
</dbReference>
<dbReference type="Gene3D" id="2.70.150.10">
    <property type="entry name" value="Calcium-transporting ATPase, cytoplasmic transduction domain A"/>
    <property type="match status" value="1"/>
</dbReference>
<dbReference type="SFLD" id="SFLDS00003">
    <property type="entry name" value="Haloacid_Dehalogenase"/>
    <property type="match status" value="1"/>
</dbReference>
<dbReference type="InterPro" id="IPR006068">
    <property type="entry name" value="ATPase_P-typ_cation-transptr_C"/>
</dbReference>
<dbReference type="GO" id="GO:0016887">
    <property type="term" value="F:ATP hydrolysis activity"/>
    <property type="evidence" value="ECO:0007669"/>
    <property type="project" value="InterPro"/>
</dbReference>
<evidence type="ECO:0000256" key="3">
    <source>
        <dbReference type="ARBA" id="ARBA00022741"/>
    </source>
</evidence>
<dbReference type="Gene3D" id="3.40.1110.10">
    <property type="entry name" value="Calcium-transporting ATPase, cytoplasmic domain N"/>
    <property type="match status" value="2"/>
</dbReference>
<dbReference type="Pfam" id="PF00690">
    <property type="entry name" value="Cation_ATPase_N"/>
    <property type="match status" value="1"/>
</dbReference>
<dbReference type="SUPFAM" id="SSF56784">
    <property type="entry name" value="HAD-like"/>
    <property type="match status" value="1"/>
</dbReference>
<dbReference type="InterPro" id="IPR004014">
    <property type="entry name" value="ATPase_P-typ_cation-transptr_N"/>
</dbReference>
<feature type="transmembrane region" description="Helical" evidence="8">
    <location>
        <begin position="685"/>
        <end position="706"/>
    </location>
</feature>
<evidence type="ECO:0000256" key="1">
    <source>
        <dbReference type="ARBA" id="ARBA00004141"/>
    </source>
</evidence>
<dbReference type="InterPro" id="IPR036412">
    <property type="entry name" value="HAD-like_sf"/>
</dbReference>
<feature type="domain" description="Cation-transporting P-type ATPase N-terminal" evidence="9">
    <location>
        <begin position="2"/>
        <end position="57"/>
    </location>
</feature>
<dbReference type="SUPFAM" id="SSF81665">
    <property type="entry name" value="Calcium ATPase, transmembrane domain M"/>
    <property type="match status" value="1"/>
</dbReference>
<dbReference type="InterPro" id="IPR001757">
    <property type="entry name" value="P_typ_ATPase"/>
</dbReference>
<dbReference type="SUPFAM" id="SSF81653">
    <property type="entry name" value="Calcium ATPase, transduction domain A"/>
    <property type="match status" value="1"/>
</dbReference>
<evidence type="ECO:0000256" key="7">
    <source>
        <dbReference type="ARBA" id="ARBA00023136"/>
    </source>
</evidence>
<evidence type="ECO:0000313" key="11">
    <source>
        <dbReference type="Proteomes" id="UP000321204"/>
    </source>
</evidence>
<feature type="transmembrane region" description="Helical" evidence="8">
    <location>
        <begin position="637"/>
        <end position="658"/>
    </location>
</feature>
<dbReference type="PROSITE" id="PS00154">
    <property type="entry name" value="ATPASE_E1_E2"/>
    <property type="match status" value="1"/>
</dbReference>
<evidence type="ECO:0000256" key="8">
    <source>
        <dbReference type="SAM" id="Phobius"/>
    </source>
</evidence>
<keyword evidence="3" id="KW-0547">Nucleotide-binding</keyword>
<evidence type="ECO:0000259" key="9">
    <source>
        <dbReference type="SMART" id="SM00831"/>
    </source>
</evidence>
<dbReference type="InterPro" id="IPR044492">
    <property type="entry name" value="P_typ_ATPase_HD_dom"/>
</dbReference>
<dbReference type="AlphaFoldDB" id="A0A5B8UMW0"/>
<dbReference type="KEGG" id="fgg:FSB75_19075"/>
<accession>A0A5B8UMW0</accession>
<feature type="transmembrane region" description="Helical" evidence="8">
    <location>
        <begin position="752"/>
        <end position="773"/>
    </location>
</feature>
<comment type="subcellular location">
    <subcellularLocation>
        <location evidence="1">Membrane</location>
        <topology evidence="1">Multi-pass membrane protein</topology>
    </subcellularLocation>
</comment>
<dbReference type="GO" id="GO:0005524">
    <property type="term" value="F:ATP binding"/>
    <property type="evidence" value="ECO:0007669"/>
    <property type="project" value="UniProtKB-KW"/>
</dbReference>
<dbReference type="PRINTS" id="PR00120">
    <property type="entry name" value="HATPASE"/>
</dbReference>
<evidence type="ECO:0000313" key="10">
    <source>
        <dbReference type="EMBL" id="QEC57918.1"/>
    </source>
</evidence>
<dbReference type="Pfam" id="PF00122">
    <property type="entry name" value="E1-E2_ATPase"/>
    <property type="match status" value="1"/>
</dbReference>
<protein>
    <submittedName>
        <fullName evidence="10">Cation-translocating P-type ATPase</fullName>
    </submittedName>
</protein>
<organism evidence="10 11">
    <name type="scientific">Flavisolibacter ginsenosidimutans</name>
    <dbReference type="NCBI Taxonomy" id="661481"/>
    <lineage>
        <taxon>Bacteria</taxon>
        <taxon>Pseudomonadati</taxon>
        <taxon>Bacteroidota</taxon>
        <taxon>Chitinophagia</taxon>
        <taxon>Chitinophagales</taxon>
        <taxon>Chitinophagaceae</taxon>
        <taxon>Flavisolibacter</taxon>
    </lineage>
</organism>
<dbReference type="Pfam" id="PF00702">
    <property type="entry name" value="Hydrolase"/>
    <property type="match status" value="1"/>
</dbReference>
<feature type="transmembrane region" description="Helical" evidence="8">
    <location>
        <begin position="61"/>
        <end position="77"/>
    </location>
</feature>
<feature type="transmembrane region" description="Helical" evidence="8">
    <location>
        <begin position="785"/>
        <end position="804"/>
    </location>
</feature>